<dbReference type="RefSeq" id="WP_110028223.1">
    <property type="nucleotide sequence ID" value="NZ_QGTS01000028.1"/>
</dbReference>
<name>A0A317PGK0_9ENTR</name>
<dbReference type="Proteomes" id="UP000246744">
    <property type="component" value="Unassembled WGS sequence"/>
</dbReference>
<sequence>MHLNKYQALAIHLREIADETHSMGRDFSIIDTKVLTTSAAAIEELLTKLQLERGDEDIADSQVL</sequence>
<gene>
    <name evidence="1" type="ORF">DES37_1288</name>
</gene>
<dbReference type="EMBL" id="QGTS01000028">
    <property type="protein sequence ID" value="PWV99577.1"/>
    <property type="molecule type" value="Genomic_DNA"/>
</dbReference>
<protein>
    <submittedName>
        <fullName evidence="1">Uncharacterized protein</fullName>
    </submittedName>
</protein>
<dbReference type="AlphaFoldDB" id="A0A317PGK0"/>
<evidence type="ECO:0000313" key="2">
    <source>
        <dbReference type="Proteomes" id="UP000246744"/>
    </source>
</evidence>
<keyword evidence="2" id="KW-1185">Reference proteome</keyword>
<evidence type="ECO:0000313" key="1">
    <source>
        <dbReference type="EMBL" id="PWV99577.1"/>
    </source>
</evidence>
<organism evidence="1 2">
    <name type="scientific">Mangrovibacter plantisponsor</name>
    <dbReference type="NCBI Taxonomy" id="451513"/>
    <lineage>
        <taxon>Bacteria</taxon>
        <taxon>Pseudomonadati</taxon>
        <taxon>Pseudomonadota</taxon>
        <taxon>Gammaproteobacteria</taxon>
        <taxon>Enterobacterales</taxon>
        <taxon>Enterobacteriaceae</taxon>
        <taxon>Mangrovibacter</taxon>
    </lineage>
</organism>
<accession>A0A317PGK0</accession>
<reference evidence="1 2" key="1">
    <citation type="submission" date="2018-05" db="EMBL/GenBank/DDBJ databases">
        <title>Genomic Encyclopedia of Type Strains, Phase IV (KMG-IV): sequencing the most valuable type-strain genomes for metagenomic binning, comparative biology and taxonomic classification.</title>
        <authorList>
            <person name="Goeker M."/>
        </authorList>
    </citation>
    <scope>NUCLEOTIDE SEQUENCE [LARGE SCALE GENOMIC DNA]</scope>
    <source>
        <strain evidence="1 2">DSM 19579</strain>
    </source>
</reference>
<comment type="caution">
    <text evidence="1">The sequence shown here is derived from an EMBL/GenBank/DDBJ whole genome shotgun (WGS) entry which is preliminary data.</text>
</comment>
<proteinExistence type="predicted"/>